<dbReference type="PANTHER" id="PTHR31040:SF1">
    <property type="entry name" value="NURIM"/>
    <property type="match status" value="1"/>
</dbReference>
<comment type="caution">
    <text evidence="9">The sequence shown here is derived from an EMBL/GenBank/DDBJ whole genome shotgun (WGS) entry which is preliminary data.</text>
</comment>
<feature type="transmembrane region" description="Helical" evidence="8">
    <location>
        <begin position="67"/>
        <end position="89"/>
    </location>
</feature>
<evidence type="ECO:0000256" key="8">
    <source>
        <dbReference type="SAM" id="Phobius"/>
    </source>
</evidence>
<comment type="subcellular location">
    <subcellularLocation>
        <location evidence="1">Nucleus inner membrane</location>
        <topology evidence="1">Multi-pass membrane protein</topology>
    </subcellularLocation>
</comment>
<comment type="similarity">
    <text evidence="2">Belongs to the nurim family.</text>
</comment>
<dbReference type="AlphaFoldDB" id="A0AAN8KFQ6"/>
<evidence type="ECO:0000256" key="4">
    <source>
        <dbReference type="ARBA" id="ARBA00022989"/>
    </source>
</evidence>
<evidence type="ECO:0000256" key="1">
    <source>
        <dbReference type="ARBA" id="ARBA00004473"/>
    </source>
</evidence>
<organism evidence="9 10">
    <name type="scientific">Patella caerulea</name>
    <name type="common">Rayed Mediterranean limpet</name>
    <dbReference type="NCBI Taxonomy" id="87958"/>
    <lineage>
        <taxon>Eukaryota</taxon>
        <taxon>Metazoa</taxon>
        <taxon>Spiralia</taxon>
        <taxon>Lophotrochozoa</taxon>
        <taxon>Mollusca</taxon>
        <taxon>Gastropoda</taxon>
        <taxon>Patellogastropoda</taxon>
        <taxon>Patelloidea</taxon>
        <taxon>Patellidae</taxon>
        <taxon>Patella</taxon>
    </lineage>
</organism>
<feature type="transmembrane region" description="Helical" evidence="8">
    <location>
        <begin position="141"/>
        <end position="161"/>
    </location>
</feature>
<name>A0AAN8KFQ6_PATCE</name>
<feature type="transmembrane region" description="Helical" evidence="8">
    <location>
        <begin position="101"/>
        <end position="121"/>
    </location>
</feature>
<keyword evidence="4 8" id="KW-1133">Transmembrane helix</keyword>
<proteinExistence type="inferred from homology"/>
<keyword evidence="3 8" id="KW-0812">Transmembrane</keyword>
<evidence type="ECO:0000313" key="9">
    <source>
        <dbReference type="EMBL" id="KAK6191544.1"/>
    </source>
</evidence>
<reference evidence="9 10" key="1">
    <citation type="submission" date="2024-01" db="EMBL/GenBank/DDBJ databases">
        <title>The genome of the rayed Mediterranean limpet Patella caerulea (Linnaeus, 1758).</title>
        <authorList>
            <person name="Anh-Thu Weber A."/>
            <person name="Halstead-Nussloch G."/>
        </authorList>
    </citation>
    <scope>NUCLEOTIDE SEQUENCE [LARGE SCALE GENOMIC DNA]</scope>
    <source>
        <strain evidence="9">AATW-2023a</strain>
        <tissue evidence="9">Whole specimen</tissue>
    </source>
</reference>
<dbReference type="GO" id="GO:0005637">
    <property type="term" value="C:nuclear inner membrane"/>
    <property type="evidence" value="ECO:0007669"/>
    <property type="project" value="UniProtKB-SubCell"/>
</dbReference>
<evidence type="ECO:0000256" key="2">
    <source>
        <dbReference type="ARBA" id="ARBA00010631"/>
    </source>
</evidence>
<keyword evidence="10" id="KW-1185">Reference proteome</keyword>
<gene>
    <name evidence="9" type="ORF">SNE40_003206</name>
</gene>
<dbReference type="InterPro" id="IPR033580">
    <property type="entry name" value="Nurim-like"/>
</dbReference>
<protein>
    <recommendedName>
        <fullName evidence="7">Nuclear envelope membrane protein</fullName>
    </recommendedName>
    <alternativeName>
        <fullName evidence="6">Nuclear rim protein</fullName>
    </alternativeName>
</protein>
<evidence type="ECO:0000256" key="5">
    <source>
        <dbReference type="ARBA" id="ARBA00023136"/>
    </source>
</evidence>
<dbReference type="EMBL" id="JAZGQO010000002">
    <property type="protein sequence ID" value="KAK6191544.1"/>
    <property type="molecule type" value="Genomic_DNA"/>
</dbReference>
<evidence type="ECO:0000256" key="3">
    <source>
        <dbReference type="ARBA" id="ARBA00022692"/>
    </source>
</evidence>
<dbReference type="Proteomes" id="UP001347796">
    <property type="component" value="Unassembled WGS sequence"/>
</dbReference>
<sequence>MLCSLIYAFFPLVSGSILISSVLSLVCFLSNQQLSIGIKIGDGESESHQQQQDEEVRPIDFTEFRHIIFDVCLIGIFILQHSLMACSFFKNGISKCGLKPVERCIYVAFTGLTLMILIYFWQPVYSLSAWLIDTNESWVLWFFFNLVHCFAWLIIFLEVLIMEPMELIGWKQVYYSFKGYNSPISYKSKGMQKLYRHMRHPGATCFFLILWIHPLMSVDRLILAWFLSMYLKCGFDVKASDYGYYKKHMLGKVSFEEGRIETISD</sequence>
<feature type="transmembrane region" description="Helical" evidence="8">
    <location>
        <begin position="203"/>
        <end position="227"/>
    </location>
</feature>
<evidence type="ECO:0000256" key="7">
    <source>
        <dbReference type="ARBA" id="ARBA00032957"/>
    </source>
</evidence>
<evidence type="ECO:0000256" key="6">
    <source>
        <dbReference type="ARBA" id="ARBA00031700"/>
    </source>
</evidence>
<keyword evidence="5 8" id="KW-0472">Membrane</keyword>
<accession>A0AAN8KFQ6</accession>
<dbReference type="PANTHER" id="PTHR31040">
    <property type="entry name" value="NURIM"/>
    <property type="match status" value="1"/>
</dbReference>
<evidence type="ECO:0000313" key="10">
    <source>
        <dbReference type="Proteomes" id="UP001347796"/>
    </source>
</evidence>